<dbReference type="InterPro" id="IPR029063">
    <property type="entry name" value="SAM-dependent_MTases_sf"/>
</dbReference>
<keyword evidence="2 4" id="KW-0808">Transferase</keyword>
<evidence type="ECO:0000256" key="2">
    <source>
        <dbReference type="ARBA" id="ARBA00022679"/>
    </source>
</evidence>
<dbReference type="PROSITE" id="PS00094">
    <property type="entry name" value="C5_MTASE_1"/>
    <property type="match status" value="1"/>
</dbReference>
<dbReference type="Gene3D" id="3.40.50.150">
    <property type="entry name" value="Vaccinia Virus protein VP39"/>
    <property type="match status" value="1"/>
</dbReference>
<keyword evidence="1 4" id="KW-0489">Methyltransferase</keyword>
<reference evidence="4 5" key="3">
    <citation type="journal article" date="2011" name="J. Bacteriol.">
        <title>Genome sequences of Mycoplasma alligatoris A21JP2T and Mycoplasma crocodyli MP145T.</title>
        <authorList>
            <person name="Brown D.R."/>
            <person name="Farmerie W.G."/>
            <person name="May M."/>
            <person name="Benders G.A."/>
            <person name="Durkin A.S."/>
            <person name="Hlavinka K."/>
            <person name="Hostetler J."/>
            <person name="Jackson J."/>
            <person name="Johnson J."/>
            <person name="Miller R.H."/>
            <person name="Paralanov V."/>
            <person name="Radune D."/>
            <person name="Szczypinski B."/>
            <person name="Glass J.I."/>
        </authorList>
    </citation>
    <scope>NUCLEOTIDE SEQUENCE [LARGE SCALE GENOMIC DNA]</scope>
    <source>
        <strain evidence="5">ATCC 51981 / MP145</strain>
    </source>
</reference>
<reference evidence="5" key="1">
    <citation type="submission" date="2010-03" db="EMBL/GenBank/DDBJ databases">
        <title>The complete genome of Mycoplasma crocodyli MP145.</title>
        <authorList>
            <person name="Glass J.I."/>
            <person name="Durkin A.S."/>
            <person name="Hostetler J."/>
            <person name="Jackson J."/>
            <person name="Johnson J."/>
            <person name="May M.A."/>
            <person name="Paralanov V."/>
            <person name="Radune D."/>
            <person name="Szczypinski B."/>
            <person name="Brown D.R."/>
        </authorList>
    </citation>
    <scope>NUCLEOTIDE SEQUENCE [LARGE SCALE GENOMIC DNA]</scope>
    <source>
        <strain evidence="5">ATCC 51981 / MP145</strain>
    </source>
</reference>
<name>D5E653_MYCCM</name>
<dbReference type="KEGG" id="mcd:MCRO_0638"/>
<dbReference type="EMBL" id="CP001991">
    <property type="protein sequence ID" value="ADE19901.1"/>
    <property type="molecule type" value="Genomic_DNA"/>
</dbReference>
<dbReference type="SUPFAM" id="SSF53335">
    <property type="entry name" value="S-adenosyl-L-methionine-dependent methyltransferases"/>
    <property type="match status" value="1"/>
</dbReference>
<dbReference type="GO" id="GO:0032259">
    <property type="term" value="P:methylation"/>
    <property type="evidence" value="ECO:0007669"/>
    <property type="project" value="UniProtKB-KW"/>
</dbReference>
<evidence type="ECO:0000256" key="3">
    <source>
        <dbReference type="ARBA" id="ARBA00022691"/>
    </source>
</evidence>
<dbReference type="AlphaFoldDB" id="D5E653"/>
<evidence type="ECO:0000313" key="5">
    <source>
        <dbReference type="Proteomes" id="UP000001845"/>
    </source>
</evidence>
<proteinExistence type="predicted"/>
<reference key="2">
    <citation type="submission" date="2010-03" db="EMBL/GenBank/DDBJ databases">
        <authorList>
            <person name="Ma Z."/>
            <person name="Wang X."/>
            <person name="Liu H."/>
        </authorList>
    </citation>
    <scope>NUCLEOTIDE SEQUENCE</scope>
    <source>
        <strain>MP145</strain>
    </source>
</reference>
<accession>D5E653</accession>
<protein>
    <submittedName>
        <fullName evidence="4">Cytosine-specific DNA modification methyltransferase</fullName>
    </submittedName>
</protein>
<evidence type="ECO:0000256" key="1">
    <source>
        <dbReference type="ARBA" id="ARBA00022603"/>
    </source>
</evidence>
<sequence length="201" mass="23291">MSITNPNLIKQLSELPNPDIIFASPPCESWSGADCSGRMFKGIDNVGLWKVANSKYYDEYLKTCHPVKRRYFQQKETGRLIGEGTVGGSISIIKHFKPKVWVIENPATSKSWEFQEEHWNFSGKLNKTYYSSYDENYSLKPTIFKSNLTFNLKTERRTANNSHMSHGSYARRSSIPDELIKDILEQSIEFINKEDNHERKK</sequence>
<dbReference type="HOGENOM" id="CLU_075782_0_0_14"/>
<dbReference type="Proteomes" id="UP000001845">
    <property type="component" value="Chromosome"/>
</dbReference>
<gene>
    <name evidence="4" type="ordered locus">MCRO_0638</name>
</gene>
<keyword evidence="3" id="KW-0949">S-adenosyl-L-methionine</keyword>
<dbReference type="GO" id="GO:0008168">
    <property type="term" value="F:methyltransferase activity"/>
    <property type="evidence" value="ECO:0007669"/>
    <property type="project" value="UniProtKB-KW"/>
</dbReference>
<organism evidence="4 5">
    <name type="scientific">Mycoplasma crocodyli (strain ATCC 51981 / MP145)</name>
    <dbReference type="NCBI Taxonomy" id="512564"/>
    <lineage>
        <taxon>Bacteria</taxon>
        <taxon>Bacillati</taxon>
        <taxon>Mycoplasmatota</taxon>
        <taxon>Mollicutes</taxon>
        <taxon>Mycoplasmataceae</taxon>
        <taxon>Mycoplasma</taxon>
    </lineage>
</organism>
<dbReference type="STRING" id="512564.MCRO_0638"/>
<keyword evidence="5" id="KW-1185">Reference proteome</keyword>
<dbReference type="InterPro" id="IPR018117">
    <property type="entry name" value="C5_DNA_meth_AS"/>
</dbReference>
<dbReference type="eggNOG" id="COG0270">
    <property type="taxonomic scope" value="Bacteria"/>
</dbReference>
<evidence type="ECO:0000313" key="4">
    <source>
        <dbReference type="EMBL" id="ADE19901.1"/>
    </source>
</evidence>